<protein>
    <submittedName>
        <fullName evidence="1">Spore germination protein</fullName>
    </submittedName>
</protein>
<dbReference type="EMBL" id="BTPU01000055">
    <property type="protein sequence ID" value="GMQ63891.1"/>
    <property type="molecule type" value="Genomic_DNA"/>
</dbReference>
<reference evidence="1" key="1">
    <citation type="submission" date="2023-09" db="EMBL/GenBank/DDBJ databases">
        <title>Vallitalea sediminicola and Vallitalea maricola sp. nov., anaerobic bacteria isolated from marine sediment.</title>
        <authorList>
            <person name="Hirano S."/>
            <person name="Maeda A."/>
            <person name="Terahara T."/>
            <person name="Mori K."/>
            <person name="Hamada M."/>
            <person name="Matsumoto R."/>
            <person name="Kobayashi T."/>
        </authorList>
    </citation>
    <scope>NUCLEOTIDE SEQUENCE</scope>
    <source>
        <strain evidence="1">AN17-2</strain>
    </source>
</reference>
<evidence type="ECO:0000313" key="2">
    <source>
        <dbReference type="Proteomes" id="UP001374599"/>
    </source>
</evidence>
<gene>
    <name evidence="1" type="ORF">AN2V17_31270</name>
</gene>
<dbReference type="Proteomes" id="UP001374599">
    <property type="component" value="Unassembled WGS sequence"/>
</dbReference>
<name>A0ACB5UN37_9FIRM</name>
<organism evidence="1 2">
    <name type="scientific">Vallitalea maricola</name>
    <dbReference type="NCBI Taxonomy" id="3074433"/>
    <lineage>
        <taxon>Bacteria</taxon>
        <taxon>Bacillati</taxon>
        <taxon>Bacillota</taxon>
        <taxon>Clostridia</taxon>
        <taxon>Lachnospirales</taxon>
        <taxon>Vallitaleaceae</taxon>
        <taxon>Vallitalea</taxon>
    </lineage>
</organism>
<keyword evidence="2" id="KW-1185">Reference proteome</keyword>
<accession>A0ACB5UN37</accession>
<comment type="caution">
    <text evidence="1">The sequence shown here is derived from an EMBL/GenBank/DDBJ whole genome shotgun (WGS) entry which is preliminary data.</text>
</comment>
<evidence type="ECO:0000313" key="1">
    <source>
        <dbReference type="EMBL" id="GMQ63891.1"/>
    </source>
</evidence>
<sequence length="474" mass="52762">MKLNKYNHILNPEKLKEVNITSRYLSVNNTTVIILYIQQLTDRAELTSNIIKPLLLNSSRNITIAKIISSVIYMDDVMTDNNENKIIDYILKGQSVIIIPSDEKYIVANTLKIEKRQVQDPNIESTIKGARDAFTENYNDNLSLIRYRLKDPQLRIDEFTVGQRTHTTVAVIYIKDIANDQLVHSVKTKISKINIDGILESGYIQKFIINKAYNFFPQCGIVERSDTACANILEGRVIILVEGGNLALVVPKTFIEFIDAGDDHYDNIYVSMFSKFIRILCFSISIFLTSLYVAVVSFHPDSLPPLYIISLASSRAAVPFNAALEAFLMELVAEILREASIRLPKQIGPAIGIVGTIVIGQASVSAGLISPLLVIIVSLSVMGSFATSDYSITNIIRILKFTMIIITSIYGLVGFTMGMILIAVNIISIDIFGVSYVAPLSPLNLKSLKDLFLSDLSLSKKRPEHVKSKDSTKQ</sequence>
<proteinExistence type="predicted"/>